<evidence type="ECO:0000256" key="2">
    <source>
        <dbReference type="ARBA" id="ARBA00023002"/>
    </source>
</evidence>
<dbReference type="PROSITE" id="PS00061">
    <property type="entry name" value="ADH_SHORT"/>
    <property type="match status" value="1"/>
</dbReference>
<accession>A0A1I2JQY2</accession>
<dbReference type="GO" id="GO:0016491">
    <property type="term" value="F:oxidoreductase activity"/>
    <property type="evidence" value="ECO:0007669"/>
    <property type="project" value="UniProtKB-KW"/>
</dbReference>
<dbReference type="AlphaFoldDB" id="A0A1I2JQY2"/>
<dbReference type="SUPFAM" id="SSF51735">
    <property type="entry name" value="NAD(P)-binding Rossmann-fold domains"/>
    <property type="match status" value="1"/>
</dbReference>
<name>A0A1I2JQY2_9ACTN</name>
<dbReference type="GO" id="GO:0032787">
    <property type="term" value="P:monocarboxylic acid metabolic process"/>
    <property type="evidence" value="ECO:0007669"/>
    <property type="project" value="UniProtKB-ARBA"/>
</dbReference>
<dbReference type="CDD" id="cd05233">
    <property type="entry name" value="SDR_c"/>
    <property type="match status" value="1"/>
</dbReference>
<keyword evidence="2" id="KW-0560">Oxidoreductase</keyword>
<dbReference type="OrthoDB" id="8959163at2"/>
<evidence type="ECO:0000313" key="5">
    <source>
        <dbReference type="EMBL" id="SFF55557.1"/>
    </source>
</evidence>
<dbReference type="Gene3D" id="3.40.50.720">
    <property type="entry name" value="NAD(P)-binding Rossmann-like Domain"/>
    <property type="match status" value="1"/>
</dbReference>
<evidence type="ECO:0000259" key="4">
    <source>
        <dbReference type="SMART" id="SM00822"/>
    </source>
</evidence>
<feature type="domain" description="Ketoreductase" evidence="4">
    <location>
        <begin position="21"/>
        <end position="199"/>
    </location>
</feature>
<evidence type="ECO:0000313" key="6">
    <source>
        <dbReference type="Proteomes" id="UP000181942"/>
    </source>
</evidence>
<evidence type="ECO:0000256" key="1">
    <source>
        <dbReference type="ARBA" id="ARBA00006484"/>
    </source>
</evidence>
<proteinExistence type="inferred from homology"/>
<dbReference type="PRINTS" id="PR00081">
    <property type="entry name" value="GDHRDH"/>
</dbReference>
<sequence>MTSRASRTAETSGADAGLAGRTVVVTGAGRGIGLAVVEAFLAAGSRVVAGSRERTEALDQHVKQGAELTVVELDLATPDGPASLVAEAVTLHGGVDVLVNNVGAVRPRVDGFLGVTDEDWEWTFTVNFMAAVRTTRAALPHLLAASAGRIVTVSSVNARLPDPLVIDYGAAKAALTNFCKALSKEVGPRGVRVNTIGPGPVETALWQGAGGVAATVGQSRGVDPQEVARGAADQSVTGRFTRPSEVADLVLYLAGPRAANITGADFVIDGGLVESL</sequence>
<reference evidence="5 6" key="1">
    <citation type="submission" date="2016-10" db="EMBL/GenBank/DDBJ databases">
        <authorList>
            <person name="de Groot N.N."/>
        </authorList>
    </citation>
    <scope>NUCLEOTIDE SEQUENCE [LARGE SCALE GENOMIC DNA]</scope>
    <source>
        <strain evidence="5 6">OK461</strain>
    </source>
</reference>
<dbReference type="Pfam" id="PF00106">
    <property type="entry name" value="adh_short"/>
    <property type="match status" value="1"/>
</dbReference>
<dbReference type="RefSeq" id="WP_079174148.1">
    <property type="nucleotide sequence ID" value="NZ_FONR01000008.1"/>
</dbReference>
<dbReference type="InterPro" id="IPR057326">
    <property type="entry name" value="KR_dom"/>
</dbReference>
<evidence type="ECO:0000256" key="3">
    <source>
        <dbReference type="RuleBase" id="RU000363"/>
    </source>
</evidence>
<comment type="similarity">
    <text evidence="1 3">Belongs to the short-chain dehydrogenases/reductases (SDR) family.</text>
</comment>
<dbReference type="PANTHER" id="PTHR42879">
    <property type="entry name" value="3-OXOACYL-(ACYL-CARRIER-PROTEIN) REDUCTASE"/>
    <property type="match status" value="1"/>
</dbReference>
<organism evidence="5 6">
    <name type="scientific">Streptomyces mirabilis</name>
    <dbReference type="NCBI Taxonomy" id="68239"/>
    <lineage>
        <taxon>Bacteria</taxon>
        <taxon>Bacillati</taxon>
        <taxon>Actinomycetota</taxon>
        <taxon>Actinomycetes</taxon>
        <taxon>Kitasatosporales</taxon>
        <taxon>Streptomycetaceae</taxon>
        <taxon>Streptomyces</taxon>
    </lineage>
</organism>
<dbReference type="Proteomes" id="UP000181942">
    <property type="component" value="Unassembled WGS sequence"/>
</dbReference>
<dbReference type="SMART" id="SM00822">
    <property type="entry name" value="PKS_KR"/>
    <property type="match status" value="1"/>
</dbReference>
<dbReference type="InterPro" id="IPR020904">
    <property type="entry name" value="Sc_DH/Rdtase_CS"/>
</dbReference>
<protein>
    <submittedName>
        <fullName evidence="5">NAD(P)-dependent dehydrogenase, short-chain alcohol dehydrogenase family</fullName>
    </submittedName>
</protein>
<dbReference type="InterPro" id="IPR050259">
    <property type="entry name" value="SDR"/>
</dbReference>
<dbReference type="PRINTS" id="PR00080">
    <property type="entry name" value="SDRFAMILY"/>
</dbReference>
<dbReference type="InterPro" id="IPR036291">
    <property type="entry name" value="NAD(P)-bd_dom_sf"/>
</dbReference>
<dbReference type="InterPro" id="IPR002347">
    <property type="entry name" value="SDR_fam"/>
</dbReference>
<gene>
    <name evidence="5" type="ORF">SAMN02787118_108268</name>
</gene>
<dbReference type="FunFam" id="3.40.50.720:FF:000084">
    <property type="entry name" value="Short-chain dehydrogenase reductase"/>
    <property type="match status" value="1"/>
</dbReference>
<dbReference type="EMBL" id="FONR01000008">
    <property type="protein sequence ID" value="SFF55557.1"/>
    <property type="molecule type" value="Genomic_DNA"/>
</dbReference>